<proteinExistence type="predicted"/>
<sequence>MAADLALVYVVNATPDTADVTPAVARGLIVANREATADTVISRHAKSRHQECSFSHIGSNRQLMSY</sequence>
<accession>B9GB07</accession>
<protein>
    <submittedName>
        <fullName evidence="1">Uncharacterized protein</fullName>
    </submittedName>
</protein>
<organism evidence="1">
    <name type="scientific">Oryza sativa subsp. japonica</name>
    <name type="common">Rice</name>
    <dbReference type="NCBI Taxonomy" id="39947"/>
    <lineage>
        <taxon>Eukaryota</taxon>
        <taxon>Viridiplantae</taxon>
        <taxon>Streptophyta</taxon>
        <taxon>Embryophyta</taxon>
        <taxon>Tracheophyta</taxon>
        <taxon>Spermatophyta</taxon>
        <taxon>Magnoliopsida</taxon>
        <taxon>Liliopsida</taxon>
        <taxon>Poales</taxon>
        <taxon>Poaceae</taxon>
        <taxon>BOP clade</taxon>
        <taxon>Oryzoideae</taxon>
        <taxon>Oryzeae</taxon>
        <taxon>Oryzinae</taxon>
        <taxon>Oryza</taxon>
        <taxon>Oryza sativa</taxon>
    </lineage>
</organism>
<reference evidence="1" key="1">
    <citation type="journal article" date="2005" name="PLoS Biol.">
        <title>The genomes of Oryza sativa: a history of duplications.</title>
        <authorList>
            <person name="Yu J."/>
            <person name="Wang J."/>
            <person name="Lin W."/>
            <person name="Li S."/>
            <person name="Li H."/>
            <person name="Zhou J."/>
            <person name="Ni P."/>
            <person name="Dong W."/>
            <person name="Hu S."/>
            <person name="Zeng C."/>
            <person name="Zhang J."/>
            <person name="Zhang Y."/>
            <person name="Li R."/>
            <person name="Xu Z."/>
            <person name="Li S."/>
            <person name="Li X."/>
            <person name="Zheng H."/>
            <person name="Cong L."/>
            <person name="Lin L."/>
            <person name="Yin J."/>
            <person name="Geng J."/>
            <person name="Li G."/>
            <person name="Shi J."/>
            <person name="Liu J."/>
            <person name="Lv H."/>
            <person name="Li J."/>
            <person name="Wang J."/>
            <person name="Deng Y."/>
            <person name="Ran L."/>
            <person name="Shi X."/>
            <person name="Wang X."/>
            <person name="Wu Q."/>
            <person name="Li C."/>
            <person name="Ren X."/>
            <person name="Wang J."/>
            <person name="Wang X."/>
            <person name="Li D."/>
            <person name="Liu D."/>
            <person name="Zhang X."/>
            <person name="Ji Z."/>
            <person name="Zhao W."/>
            <person name="Sun Y."/>
            <person name="Zhang Z."/>
            <person name="Bao J."/>
            <person name="Han Y."/>
            <person name="Dong L."/>
            <person name="Ji J."/>
            <person name="Chen P."/>
            <person name="Wu S."/>
            <person name="Liu J."/>
            <person name="Xiao Y."/>
            <person name="Bu D."/>
            <person name="Tan J."/>
            <person name="Yang L."/>
            <person name="Ye C."/>
            <person name="Zhang J."/>
            <person name="Xu J."/>
            <person name="Zhou Y."/>
            <person name="Yu Y."/>
            <person name="Zhang B."/>
            <person name="Zhuang S."/>
            <person name="Wei H."/>
            <person name="Liu B."/>
            <person name="Lei M."/>
            <person name="Yu H."/>
            <person name="Li Y."/>
            <person name="Xu H."/>
            <person name="Wei S."/>
            <person name="He X."/>
            <person name="Fang L."/>
            <person name="Zhang Z."/>
            <person name="Zhang Y."/>
            <person name="Huang X."/>
            <person name="Su Z."/>
            <person name="Tong W."/>
            <person name="Li J."/>
            <person name="Tong Z."/>
            <person name="Li S."/>
            <person name="Ye J."/>
            <person name="Wang L."/>
            <person name="Fang L."/>
            <person name="Lei T."/>
            <person name="Chen C."/>
            <person name="Chen H."/>
            <person name="Xu Z."/>
            <person name="Li H."/>
            <person name="Huang H."/>
            <person name="Zhang F."/>
            <person name="Xu H."/>
            <person name="Li N."/>
            <person name="Zhao C."/>
            <person name="Li S."/>
            <person name="Dong L."/>
            <person name="Huang Y."/>
            <person name="Li L."/>
            <person name="Xi Y."/>
            <person name="Qi Q."/>
            <person name="Li W."/>
            <person name="Zhang B."/>
            <person name="Hu W."/>
            <person name="Zhang Y."/>
            <person name="Tian X."/>
            <person name="Jiao Y."/>
            <person name="Liang X."/>
            <person name="Jin J."/>
            <person name="Gao L."/>
            <person name="Zheng W."/>
            <person name="Hao B."/>
            <person name="Liu S."/>
            <person name="Wang W."/>
            <person name="Yuan L."/>
            <person name="Cao M."/>
            <person name="McDermott J."/>
            <person name="Samudrala R."/>
            <person name="Wang J."/>
            <person name="Wong G.K."/>
            <person name="Yang H."/>
        </authorList>
    </citation>
    <scope>NUCLEOTIDE SEQUENCE [LARGE SCALE GENOMIC DNA]</scope>
</reference>
<name>B9GB07_ORYSJ</name>
<reference evidence="1" key="2">
    <citation type="submission" date="2008-12" db="EMBL/GenBank/DDBJ databases">
        <title>Improved gene annotation of the rice (Oryza sativa) genomes.</title>
        <authorList>
            <person name="Wang J."/>
            <person name="Li R."/>
            <person name="Fan W."/>
            <person name="Huang Q."/>
            <person name="Zhang J."/>
            <person name="Zhou Y."/>
            <person name="Hu Y."/>
            <person name="Zi S."/>
            <person name="Li J."/>
            <person name="Ni P."/>
            <person name="Zheng H."/>
            <person name="Zhang Y."/>
            <person name="Zhao M."/>
            <person name="Hao Q."/>
            <person name="McDermott J."/>
            <person name="Samudrala R."/>
            <person name="Kristiansen K."/>
            <person name="Wong G.K.-S."/>
        </authorList>
    </citation>
    <scope>NUCLEOTIDE SEQUENCE</scope>
</reference>
<dbReference type="Proteomes" id="UP000007752">
    <property type="component" value="Chromosome 11"/>
</dbReference>
<dbReference type="AlphaFoldDB" id="B9GB07"/>
<gene>
    <name evidence="1" type="ORF">OsJ_34111</name>
</gene>
<dbReference type="EMBL" id="CM000148">
    <property type="protein sequence ID" value="EEE52213.1"/>
    <property type="molecule type" value="Genomic_DNA"/>
</dbReference>
<evidence type="ECO:0000313" key="1">
    <source>
        <dbReference type="EMBL" id="EEE52213.1"/>
    </source>
</evidence>